<feature type="transmembrane region" description="Helical" evidence="1">
    <location>
        <begin position="12"/>
        <end position="32"/>
    </location>
</feature>
<dbReference type="Proteomes" id="UP001310692">
    <property type="component" value="Unassembled WGS sequence"/>
</dbReference>
<dbReference type="Gene3D" id="1.20.1640.10">
    <property type="entry name" value="Multidrug efflux transporter AcrB transmembrane domain"/>
    <property type="match status" value="2"/>
</dbReference>
<dbReference type="PANTHER" id="PTHR32063">
    <property type="match status" value="1"/>
</dbReference>
<feature type="transmembrane region" description="Helical" evidence="1">
    <location>
        <begin position="953"/>
        <end position="972"/>
    </location>
</feature>
<feature type="transmembrane region" description="Helical" evidence="1">
    <location>
        <begin position="334"/>
        <end position="353"/>
    </location>
</feature>
<accession>A0ABU7M2V3</accession>
<dbReference type="SUPFAM" id="SSF82866">
    <property type="entry name" value="Multidrug efflux transporter AcrB transmembrane domain"/>
    <property type="match status" value="2"/>
</dbReference>
<dbReference type="SUPFAM" id="SSF82693">
    <property type="entry name" value="Multidrug efflux transporter AcrB pore domain, PN1, PN2, PC1 and PC2 subdomains"/>
    <property type="match status" value="3"/>
</dbReference>
<dbReference type="InterPro" id="IPR027463">
    <property type="entry name" value="AcrB_DN_DC_subdom"/>
</dbReference>
<evidence type="ECO:0000313" key="3">
    <source>
        <dbReference type="Proteomes" id="UP001310692"/>
    </source>
</evidence>
<dbReference type="SUPFAM" id="SSF82714">
    <property type="entry name" value="Multidrug efflux transporter AcrB TolC docking domain, DN and DC subdomains"/>
    <property type="match status" value="2"/>
</dbReference>
<reference evidence="2 3" key="1">
    <citation type="submission" date="2024-01" db="EMBL/GenBank/DDBJ databases">
        <title>Hyphobacterium bacterium isolated from marine sediment.</title>
        <authorList>
            <person name="Zhao S."/>
        </authorList>
    </citation>
    <scope>NUCLEOTIDE SEQUENCE [LARGE SCALE GENOMIC DNA]</scope>
    <source>
        <strain evidence="2 3">Y60-23</strain>
    </source>
</reference>
<dbReference type="Gene3D" id="3.30.70.1320">
    <property type="entry name" value="Multidrug efflux transporter AcrB pore domain like"/>
    <property type="match status" value="1"/>
</dbReference>
<feature type="transmembrane region" description="Helical" evidence="1">
    <location>
        <begin position="520"/>
        <end position="543"/>
    </location>
</feature>
<dbReference type="PRINTS" id="PR00702">
    <property type="entry name" value="ACRIFLAVINRP"/>
</dbReference>
<feature type="transmembrane region" description="Helical" evidence="1">
    <location>
        <begin position="984"/>
        <end position="1007"/>
    </location>
</feature>
<evidence type="ECO:0000313" key="2">
    <source>
        <dbReference type="EMBL" id="MEE2567730.1"/>
    </source>
</evidence>
<dbReference type="PANTHER" id="PTHR32063:SF14">
    <property type="entry name" value="BLL4319 PROTEIN"/>
    <property type="match status" value="1"/>
</dbReference>
<feature type="transmembrane region" description="Helical" evidence="1">
    <location>
        <begin position="386"/>
        <end position="410"/>
    </location>
</feature>
<keyword evidence="3" id="KW-1185">Reference proteome</keyword>
<dbReference type="Gene3D" id="3.30.70.1430">
    <property type="entry name" value="Multidrug efflux transporter AcrB pore domain"/>
    <property type="match status" value="2"/>
</dbReference>
<evidence type="ECO:0000256" key="1">
    <source>
        <dbReference type="SAM" id="Phobius"/>
    </source>
</evidence>
<sequence length="1044" mass="112359">MTLSDIAVKRPVMAGVFSALIVVIGILGFRSLPLRELPNVDQPVVSVSTSYPGANAEVVENRITQVIEDQLSGIEGVELISSSSRDGRSNISITFNLSRNMEAAANDVRDAVSRVSSQLPQNIDAPRVAKQDSDAQPIIWYSLIGDGMSMEELSDYADRFIVDRLSTIDGVANVRIGGQRRYAMRIWLDPQALAARRLTVDDIERALRSQNIELPGGALEAQDVDLTVRVERSYANEDSFRRLPVGSSTDGHVIRLGEVADVEVGPQEERALFRGNGVTRIGLGVVRQSQANALDVANGVRAEMDRIRPGLPEGMDIIVTYDSTVFISESIREVWRTLIVAALLVVAVIYLFLGTFRAAAIPAIVVPVCLIGAFGVLALFGLSINIITLLALVLCIGLVVDDSIVVLENIQRRVDLGERPALAAYNGARQVFFAVIATTAVVVAVFAPLVVLPGIIGRIFTELAITMSGAVILSSLVALTLSPMMASKMIRPASKSSGVAKYVDHAFTRLRKAYRDSLEIVLKAPWVAIPLIVAALAGSLFLLNRLPNELTPSEDRGFFFAFFQGPEGAGFDYMAEQAEEIEAILADFVERDEIRQAVVVVPGFGGGGFNSGVTFGAMAPWDERDRSGQEIIGEINGRFGMLTGVRAFAGGGSSLGRGVSGNEIDFVLGGSDYEELNRWADEILQRARETNPNLLRARKSYEPNSPRLVVDINRERAAALGVSVESIGRALEAHLGSRRVGTYVDRGEDYDVILQNRREDRSSQSDLAILTVRADSGALIPLSNLVSLSEIGESSDRPRVDRLRAVTISATLAEGYTIGEAIEWFSQAGAEMLPPTIQTDFIGSAKDFMDSNSATLFAFTMALLIVFLVLAAQFESLIQPFVIMLTVPLAVAGGLFGLYIVGSSLNVYSQIGLIVLVGLAAKNGILIAEFANQLRDEGMSVRDATLEAADTRLRPILMTGISTAIGALPLVLASGAGAESRVTIGIVIFTGVMVATLFTLLVVPAAYSVLGRFTKTPNWVSRQIERQQAASTVVDPHETGHPAE</sequence>
<name>A0ABU7M2V3_9PROT</name>
<keyword evidence="1" id="KW-0812">Transmembrane</keyword>
<feature type="transmembrane region" description="Helical" evidence="1">
    <location>
        <begin position="881"/>
        <end position="901"/>
    </location>
</feature>
<comment type="caution">
    <text evidence="2">The sequence shown here is derived from an EMBL/GenBank/DDBJ whole genome shotgun (WGS) entry which is preliminary data.</text>
</comment>
<organism evidence="2 3">
    <name type="scientific">Hyphobacterium marinum</name>
    <dbReference type="NCBI Taxonomy" id="3116574"/>
    <lineage>
        <taxon>Bacteria</taxon>
        <taxon>Pseudomonadati</taxon>
        <taxon>Pseudomonadota</taxon>
        <taxon>Alphaproteobacteria</taxon>
        <taxon>Maricaulales</taxon>
        <taxon>Maricaulaceae</taxon>
        <taxon>Hyphobacterium</taxon>
    </lineage>
</organism>
<feature type="transmembrane region" description="Helical" evidence="1">
    <location>
        <begin position="463"/>
        <end position="481"/>
    </location>
</feature>
<feature type="transmembrane region" description="Helical" evidence="1">
    <location>
        <begin position="907"/>
        <end position="932"/>
    </location>
</feature>
<feature type="transmembrane region" description="Helical" evidence="1">
    <location>
        <begin position="360"/>
        <end position="380"/>
    </location>
</feature>
<keyword evidence="1" id="KW-1133">Transmembrane helix</keyword>
<dbReference type="RefSeq" id="WP_330197318.1">
    <property type="nucleotide sequence ID" value="NZ_JAZDRO010000009.1"/>
</dbReference>
<dbReference type="InterPro" id="IPR001036">
    <property type="entry name" value="Acrflvin-R"/>
</dbReference>
<keyword evidence="1" id="KW-0472">Membrane</keyword>
<dbReference type="EMBL" id="JAZDRO010000009">
    <property type="protein sequence ID" value="MEE2567730.1"/>
    <property type="molecule type" value="Genomic_DNA"/>
</dbReference>
<proteinExistence type="predicted"/>
<feature type="transmembrane region" description="Helical" evidence="1">
    <location>
        <begin position="854"/>
        <end position="874"/>
    </location>
</feature>
<feature type="transmembrane region" description="Helical" evidence="1">
    <location>
        <begin position="431"/>
        <end position="451"/>
    </location>
</feature>
<dbReference type="Gene3D" id="3.30.70.1440">
    <property type="entry name" value="Multidrug efflux transporter AcrB pore domain"/>
    <property type="match status" value="1"/>
</dbReference>
<gene>
    <name evidence="2" type="ORF">V0U35_13695</name>
</gene>
<protein>
    <submittedName>
        <fullName evidence="2">Efflux RND transporter permease subunit</fullName>
    </submittedName>
</protein>
<dbReference type="Gene3D" id="3.30.2090.10">
    <property type="entry name" value="Multidrug efflux transporter AcrB TolC docking domain, DN and DC subdomains"/>
    <property type="match status" value="2"/>
</dbReference>
<dbReference type="Pfam" id="PF00873">
    <property type="entry name" value="ACR_tran"/>
    <property type="match status" value="1"/>
</dbReference>